<evidence type="ECO:0000313" key="2">
    <source>
        <dbReference type="Proteomes" id="UP001234178"/>
    </source>
</evidence>
<accession>A0ABQ9ZFJ0</accession>
<sequence length="109" mass="12464">MEDSHSLSNSEIVHDETDLAEKRLNEAMAQRKKELQHMKNIMGRQIKQKNKEDRIRISQNPLKEKRKYLIEINHGKLSNGKTIGILWVTTNKTTLTGGSPTATRVSTPK</sequence>
<gene>
    <name evidence="1" type="ORF">OUZ56_020555</name>
</gene>
<dbReference type="EMBL" id="JAOYFB010000003">
    <property type="protein sequence ID" value="KAK4011438.1"/>
    <property type="molecule type" value="Genomic_DNA"/>
</dbReference>
<dbReference type="Proteomes" id="UP001234178">
    <property type="component" value="Unassembled WGS sequence"/>
</dbReference>
<protein>
    <recommendedName>
        <fullName evidence="3">GMP synthase</fullName>
    </recommendedName>
</protein>
<proteinExistence type="predicted"/>
<keyword evidence="2" id="KW-1185">Reference proteome</keyword>
<reference evidence="1 2" key="1">
    <citation type="journal article" date="2023" name="Nucleic Acids Res.">
        <title>The hologenome of Daphnia magna reveals possible DNA methylation and microbiome-mediated evolution of the host genome.</title>
        <authorList>
            <person name="Chaturvedi A."/>
            <person name="Li X."/>
            <person name="Dhandapani V."/>
            <person name="Marshall H."/>
            <person name="Kissane S."/>
            <person name="Cuenca-Cambronero M."/>
            <person name="Asole G."/>
            <person name="Calvet F."/>
            <person name="Ruiz-Romero M."/>
            <person name="Marangio P."/>
            <person name="Guigo R."/>
            <person name="Rago D."/>
            <person name="Mirbahai L."/>
            <person name="Eastwood N."/>
            <person name="Colbourne J.K."/>
            <person name="Zhou J."/>
            <person name="Mallon E."/>
            <person name="Orsini L."/>
        </authorList>
    </citation>
    <scope>NUCLEOTIDE SEQUENCE [LARGE SCALE GENOMIC DNA]</scope>
    <source>
        <strain evidence="1">LRV0_1</strain>
    </source>
</reference>
<evidence type="ECO:0008006" key="3">
    <source>
        <dbReference type="Google" id="ProtNLM"/>
    </source>
</evidence>
<organism evidence="1 2">
    <name type="scientific">Daphnia magna</name>
    <dbReference type="NCBI Taxonomy" id="35525"/>
    <lineage>
        <taxon>Eukaryota</taxon>
        <taxon>Metazoa</taxon>
        <taxon>Ecdysozoa</taxon>
        <taxon>Arthropoda</taxon>
        <taxon>Crustacea</taxon>
        <taxon>Branchiopoda</taxon>
        <taxon>Diplostraca</taxon>
        <taxon>Cladocera</taxon>
        <taxon>Anomopoda</taxon>
        <taxon>Daphniidae</taxon>
        <taxon>Daphnia</taxon>
    </lineage>
</organism>
<evidence type="ECO:0000313" key="1">
    <source>
        <dbReference type="EMBL" id="KAK4011438.1"/>
    </source>
</evidence>
<name>A0ABQ9ZFJ0_9CRUS</name>
<comment type="caution">
    <text evidence="1">The sequence shown here is derived from an EMBL/GenBank/DDBJ whole genome shotgun (WGS) entry which is preliminary data.</text>
</comment>